<protein>
    <recommendedName>
        <fullName evidence="4">Endo-polygalacturonase</fullName>
    </recommendedName>
</protein>
<proteinExistence type="predicted"/>
<dbReference type="SUPFAM" id="SSF101596">
    <property type="entry name" value="Dextranase, N-terminal domain"/>
    <property type="match status" value="1"/>
</dbReference>
<dbReference type="Proteomes" id="UP000245119">
    <property type="component" value="Linkage Group LG1"/>
</dbReference>
<dbReference type="STRING" id="400727.A0A2T7Q117"/>
<dbReference type="EMBL" id="PZQS01000001">
    <property type="protein sequence ID" value="PVD39337.1"/>
    <property type="molecule type" value="Genomic_DNA"/>
</dbReference>
<sequence>MAEVRIAVAYLLTVLPVVTCKLTIYPVADGAPTSDKFRIYLSQDGQQQQQSHVYITRSDHRYHEETKHVKRGRSMSWTSFAFTGGKVTVKVHAPKNFTNCIVRPTSYGYRCRRTGGEVAVFEVTENTKMMSVEFDYDDGSKIGGPDITDKLMVFADPPETSQPSKTDNSVIYYDAKVHDLSGQVKLNSNIREVYLAPGSFVKGAFKTMADHGVKIHGRGVLDSSDINRKECHMDSWAVIDINKGDNHIVEGITISDPCRFYMRALGTNNSINNIKMVGAWMYNNDGVVVGNNGTVADCFIHANDDAIKLRSDNTKITGCVIWQGQNGAVFQTGWVKRAVVHKVQISNIDIIHIDWCTFQPCNRLSENKAVFNHRQDKTKHFDISDVVMKDIRVEGTCPRVVYWKMDKGAQGRMRNIRFVNWSIQYQLRGKQFQNVIAGNENNGTVENVQFVNLRVDNRYEAAVKGENSECNTQSNRETKIKPSVRVLVYCVIRFKNK</sequence>
<evidence type="ECO:0000313" key="2">
    <source>
        <dbReference type="EMBL" id="PVD39337.1"/>
    </source>
</evidence>
<keyword evidence="1" id="KW-0732">Signal</keyword>
<organism evidence="2 3">
    <name type="scientific">Pomacea canaliculata</name>
    <name type="common">Golden apple snail</name>
    <dbReference type="NCBI Taxonomy" id="400727"/>
    <lineage>
        <taxon>Eukaryota</taxon>
        <taxon>Metazoa</taxon>
        <taxon>Spiralia</taxon>
        <taxon>Lophotrochozoa</taxon>
        <taxon>Mollusca</taxon>
        <taxon>Gastropoda</taxon>
        <taxon>Caenogastropoda</taxon>
        <taxon>Architaenioglossa</taxon>
        <taxon>Ampullarioidea</taxon>
        <taxon>Ampullariidae</taxon>
        <taxon>Pomacea</taxon>
    </lineage>
</organism>
<reference evidence="2 3" key="1">
    <citation type="submission" date="2018-04" db="EMBL/GenBank/DDBJ databases">
        <title>The genome of golden apple snail Pomacea canaliculata provides insight into stress tolerance and invasive adaptation.</title>
        <authorList>
            <person name="Liu C."/>
            <person name="Liu B."/>
            <person name="Ren Y."/>
            <person name="Zhang Y."/>
            <person name="Wang H."/>
            <person name="Li S."/>
            <person name="Jiang F."/>
            <person name="Yin L."/>
            <person name="Zhang G."/>
            <person name="Qian W."/>
            <person name="Fan W."/>
        </authorList>
    </citation>
    <scope>NUCLEOTIDE SEQUENCE [LARGE SCALE GENOMIC DNA]</scope>
    <source>
        <strain evidence="2">SZHN2017</strain>
        <tissue evidence="2">Muscle</tissue>
    </source>
</reference>
<dbReference type="InterPro" id="IPR035953">
    <property type="entry name" value="Dextranase_N-ter"/>
</dbReference>
<comment type="caution">
    <text evidence="2">The sequence shown here is derived from an EMBL/GenBank/DDBJ whole genome shotgun (WGS) entry which is preliminary data.</text>
</comment>
<evidence type="ECO:0000256" key="1">
    <source>
        <dbReference type="SAM" id="SignalP"/>
    </source>
</evidence>
<name>A0A2T7Q117_POMCA</name>
<evidence type="ECO:0000313" key="3">
    <source>
        <dbReference type="Proteomes" id="UP000245119"/>
    </source>
</evidence>
<feature type="signal peptide" evidence="1">
    <location>
        <begin position="1"/>
        <end position="30"/>
    </location>
</feature>
<dbReference type="OrthoDB" id="406508at2759"/>
<accession>A0A2T7Q117</accession>
<dbReference type="AlphaFoldDB" id="A0A2T7Q117"/>
<dbReference type="InterPro" id="IPR011050">
    <property type="entry name" value="Pectin_lyase_fold/virulence"/>
</dbReference>
<dbReference type="Gene3D" id="2.160.20.10">
    <property type="entry name" value="Single-stranded right-handed beta-helix, Pectin lyase-like"/>
    <property type="match status" value="1"/>
</dbReference>
<dbReference type="InterPro" id="IPR012334">
    <property type="entry name" value="Pectin_lyas_fold"/>
</dbReference>
<keyword evidence="3" id="KW-1185">Reference proteome</keyword>
<feature type="chain" id="PRO_5015686545" description="Endo-polygalacturonase" evidence="1">
    <location>
        <begin position="31"/>
        <end position="497"/>
    </location>
</feature>
<dbReference type="SUPFAM" id="SSF51126">
    <property type="entry name" value="Pectin lyase-like"/>
    <property type="match status" value="1"/>
</dbReference>
<gene>
    <name evidence="2" type="ORF">C0Q70_01967</name>
</gene>
<evidence type="ECO:0008006" key="4">
    <source>
        <dbReference type="Google" id="ProtNLM"/>
    </source>
</evidence>